<evidence type="ECO:0000256" key="1">
    <source>
        <dbReference type="ARBA" id="ARBA00022722"/>
    </source>
</evidence>
<keyword evidence="8" id="KW-1185">Reference proteome</keyword>
<evidence type="ECO:0000256" key="4">
    <source>
        <dbReference type="ARBA" id="ARBA00022801"/>
    </source>
</evidence>
<evidence type="ECO:0000313" key="7">
    <source>
        <dbReference type="EMBL" id="MBS7234143.1"/>
    </source>
</evidence>
<evidence type="ECO:0000256" key="5">
    <source>
        <dbReference type="ARBA" id="ARBA00023204"/>
    </source>
</evidence>
<evidence type="ECO:0000256" key="3">
    <source>
        <dbReference type="ARBA" id="ARBA00022763"/>
    </source>
</evidence>
<dbReference type="EMBL" id="JAGYVZ010000048">
    <property type="protein sequence ID" value="MBS7234143.1"/>
    <property type="molecule type" value="Genomic_DNA"/>
</dbReference>
<dbReference type="Pfam" id="PF03852">
    <property type="entry name" value="Vsr"/>
    <property type="match status" value="1"/>
</dbReference>
<evidence type="ECO:0000256" key="2">
    <source>
        <dbReference type="ARBA" id="ARBA00022759"/>
    </source>
</evidence>
<dbReference type="RefSeq" id="WP_213308007.1">
    <property type="nucleotide sequence ID" value="NZ_JAGYVZ010000048.1"/>
</dbReference>
<keyword evidence="4" id="KW-0378">Hydrolase</keyword>
<evidence type="ECO:0000256" key="6">
    <source>
        <dbReference type="ARBA" id="ARBA00029466"/>
    </source>
</evidence>
<protein>
    <recommendedName>
        <fullName evidence="9">Very short patch repair endonuclease</fullName>
    </recommendedName>
</protein>
<dbReference type="InterPro" id="IPR011335">
    <property type="entry name" value="Restrct_endonuc-II-like"/>
</dbReference>
<keyword evidence="2" id="KW-0255">Endonuclease</keyword>
<organism evidence="7 8">
    <name type="scientific">Flavobacterium psychroterrae</name>
    <dbReference type="NCBI Taxonomy" id="2133767"/>
    <lineage>
        <taxon>Bacteria</taxon>
        <taxon>Pseudomonadati</taxon>
        <taxon>Bacteroidota</taxon>
        <taxon>Flavobacteriia</taxon>
        <taxon>Flavobacteriales</taxon>
        <taxon>Flavobacteriaceae</taxon>
        <taxon>Flavobacterium</taxon>
    </lineage>
</organism>
<keyword evidence="5" id="KW-0234">DNA repair</keyword>
<comment type="similarity">
    <text evidence="6">Belongs to the Vsr family.</text>
</comment>
<name>A0ABS5PK87_9FLAO</name>
<reference evidence="7 8" key="1">
    <citation type="journal article" date="2018" name="Int. J. Syst. Evol. Microbiol.">
        <title>Flavobacterium chryseum sp. nov. and Flavobacterium psychroterrae sp. nov., novel environmental bacteria isolated from Antarctica.</title>
        <authorList>
            <person name="Kralova S."/>
            <person name="Svec P."/>
            <person name="Busse H.J."/>
            <person name="Stankova E."/>
            <person name="Vaczi P."/>
            <person name="Sedlacek I."/>
        </authorList>
    </citation>
    <scope>NUCLEOTIDE SEQUENCE [LARGE SCALE GENOMIC DNA]</scope>
    <source>
        <strain evidence="7 8">CCM 8827</strain>
    </source>
</reference>
<accession>A0ABS5PK87</accession>
<gene>
    <name evidence="7" type="ORF">KHA90_24380</name>
</gene>
<evidence type="ECO:0000313" key="8">
    <source>
        <dbReference type="Proteomes" id="UP000722625"/>
    </source>
</evidence>
<evidence type="ECO:0008006" key="9">
    <source>
        <dbReference type="Google" id="ProtNLM"/>
    </source>
</evidence>
<proteinExistence type="inferred from homology"/>
<dbReference type="SUPFAM" id="SSF52980">
    <property type="entry name" value="Restriction endonuclease-like"/>
    <property type="match status" value="1"/>
</dbReference>
<dbReference type="InterPro" id="IPR004603">
    <property type="entry name" value="DNA_mismatch_endonuc_vsr"/>
</dbReference>
<sequence length="45" mass="5208">MDVHNSEQRSKNMRAIKASGTKPELLMAKALWSKGYRYRKNNKAV</sequence>
<keyword evidence="3" id="KW-0227">DNA damage</keyword>
<keyword evidence="1" id="KW-0540">Nuclease</keyword>
<comment type="caution">
    <text evidence="7">The sequence shown here is derived from an EMBL/GenBank/DDBJ whole genome shotgun (WGS) entry which is preliminary data.</text>
</comment>
<dbReference type="Proteomes" id="UP000722625">
    <property type="component" value="Unassembled WGS sequence"/>
</dbReference>